<dbReference type="Proteomes" id="UP000224740">
    <property type="component" value="Unassembled WGS sequence"/>
</dbReference>
<evidence type="ECO:0000313" key="2">
    <source>
        <dbReference type="EMBL" id="AXX88233.1"/>
    </source>
</evidence>
<reference evidence="3" key="2">
    <citation type="submission" date="2017-09" db="EMBL/GenBank/DDBJ databases">
        <authorList>
            <person name="Perez-Cataluna A."/>
            <person name="Figueras M.J."/>
            <person name="Salas-Masso N."/>
        </authorList>
    </citation>
    <scope>NUCLEOTIDE SEQUENCE</scope>
    <source>
        <strain evidence="3">CECT 7727</strain>
    </source>
</reference>
<feature type="compositionally biased region" description="Basic and acidic residues" evidence="1">
    <location>
        <begin position="313"/>
        <end position="326"/>
    </location>
</feature>
<gene>
    <name evidence="2" type="ORF">AMRN_2532</name>
    <name evidence="3" type="ORF">CPH92_05330</name>
</gene>
<reference evidence="4" key="1">
    <citation type="submission" date="2017-09" db="EMBL/GenBank/DDBJ databases">
        <title>Arcobacter canalis sp. nov., a new species isolated from a water canal contaminated with urban sewage.</title>
        <authorList>
            <person name="Perez-Cataluna A."/>
            <person name="Salas-Masso N."/>
            <person name="Figueras M.J."/>
        </authorList>
    </citation>
    <scope>NUCLEOTIDE SEQUENCE [LARGE SCALE GENOMIC DNA]</scope>
    <source>
        <strain evidence="4">CECT 7727</strain>
    </source>
</reference>
<evidence type="ECO:0000313" key="5">
    <source>
        <dbReference type="Proteomes" id="UP000264693"/>
    </source>
</evidence>
<organism evidence="2 5">
    <name type="scientific">Malaciobacter marinus</name>
    <dbReference type="NCBI Taxonomy" id="505249"/>
    <lineage>
        <taxon>Bacteria</taxon>
        <taxon>Pseudomonadati</taxon>
        <taxon>Campylobacterota</taxon>
        <taxon>Epsilonproteobacteria</taxon>
        <taxon>Campylobacterales</taxon>
        <taxon>Arcobacteraceae</taxon>
        <taxon>Malaciobacter</taxon>
    </lineage>
</organism>
<dbReference type="EMBL" id="NXAO01000020">
    <property type="protein sequence ID" value="PHO15763.1"/>
    <property type="molecule type" value="Genomic_DNA"/>
</dbReference>
<dbReference type="Proteomes" id="UP000264693">
    <property type="component" value="Chromosome"/>
</dbReference>
<accession>A0A347TNQ5</accession>
<dbReference type="RefSeq" id="WP_099310709.1">
    <property type="nucleotide sequence ID" value="NZ_CP032101.1"/>
</dbReference>
<evidence type="ECO:0000313" key="4">
    <source>
        <dbReference type="Proteomes" id="UP000224740"/>
    </source>
</evidence>
<evidence type="ECO:0000256" key="1">
    <source>
        <dbReference type="SAM" id="MobiDB-lite"/>
    </source>
</evidence>
<reference evidence="2 5" key="3">
    <citation type="submission" date="2018-08" db="EMBL/GenBank/DDBJ databases">
        <title>Complete genome of the Arcobacter marinus type strain JCM 15502.</title>
        <authorList>
            <person name="Miller W.G."/>
            <person name="Yee E."/>
            <person name="Huynh S."/>
            <person name="Parker C.T."/>
        </authorList>
    </citation>
    <scope>NUCLEOTIDE SEQUENCE [LARGE SCALE GENOMIC DNA]</scope>
    <source>
        <strain evidence="2 5">JCM 15502</strain>
    </source>
</reference>
<dbReference type="EMBL" id="CP032101">
    <property type="protein sequence ID" value="AXX88233.1"/>
    <property type="molecule type" value="Genomic_DNA"/>
</dbReference>
<keyword evidence="4" id="KW-1185">Reference proteome</keyword>
<name>A0A347TNQ5_9BACT</name>
<protein>
    <submittedName>
        <fullName evidence="2">Uncharacterized protein</fullName>
    </submittedName>
</protein>
<dbReference type="AlphaFoldDB" id="A0A347TNQ5"/>
<sequence length="359" mass="41254">MNIYIYGNDDFKEEIDNLLSHANVKFRLDENSSIIELKDIDELKDAIEENPEDIYLIDDSKIIKKKSINSKFKFLRPKDGIEQEYLLDHGIGDMSVDSLDELTKHIIYKLDNEQNSMVEDGVEESIRDIVDEAYEVSDEDYPELDDELSSLLTHIDPNDDDDMQDFFEKSPKLDDDIIATSSKDYFEDYINEEQKPQTYEDVKTHLEENNLDTQGLDEDEFLNALDEHETTEADLSDLDELMNLPEEEIQSDIKDDIISKDEIENIKENISLKGESMANEFSELDNLNENDVLSALEGLSDNIEPTNSMPSIEEVKSSQNKTEDNNTIKLDSSNSEDIVALIQQLLNNKTLEITVKIKD</sequence>
<dbReference type="KEGG" id="amar:AMRN_2532"/>
<proteinExistence type="predicted"/>
<feature type="region of interest" description="Disordered" evidence="1">
    <location>
        <begin position="306"/>
        <end position="329"/>
    </location>
</feature>
<evidence type="ECO:0000313" key="3">
    <source>
        <dbReference type="EMBL" id="PHO15763.1"/>
    </source>
</evidence>